<dbReference type="AlphaFoldDB" id="A0A2I0X4V5"/>
<dbReference type="GO" id="GO:0003676">
    <property type="term" value="F:nucleic acid binding"/>
    <property type="evidence" value="ECO:0007669"/>
    <property type="project" value="InterPro"/>
</dbReference>
<evidence type="ECO:0000313" key="2">
    <source>
        <dbReference type="EMBL" id="PKU82954.1"/>
    </source>
</evidence>
<evidence type="ECO:0000259" key="1">
    <source>
        <dbReference type="Pfam" id="PF13456"/>
    </source>
</evidence>
<protein>
    <recommendedName>
        <fullName evidence="1">RNase H type-1 domain-containing protein</fullName>
    </recommendedName>
</protein>
<feature type="domain" description="RNase H type-1" evidence="1">
    <location>
        <begin position="137"/>
        <end position="194"/>
    </location>
</feature>
<reference evidence="2 3" key="1">
    <citation type="journal article" date="2016" name="Sci. Rep.">
        <title>The Dendrobium catenatum Lindl. genome sequence provides insights into polysaccharide synthase, floral development and adaptive evolution.</title>
        <authorList>
            <person name="Zhang G.Q."/>
            <person name="Xu Q."/>
            <person name="Bian C."/>
            <person name="Tsai W.C."/>
            <person name="Yeh C.M."/>
            <person name="Liu K.W."/>
            <person name="Yoshida K."/>
            <person name="Zhang L.S."/>
            <person name="Chang S.B."/>
            <person name="Chen F."/>
            <person name="Shi Y."/>
            <person name="Su Y.Y."/>
            <person name="Zhang Y.Q."/>
            <person name="Chen L.J."/>
            <person name="Yin Y."/>
            <person name="Lin M."/>
            <person name="Huang H."/>
            <person name="Deng H."/>
            <person name="Wang Z.W."/>
            <person name="Zhu S.L."/>
            <person name="Zhao X."/>
            <person name="Deng C."/>
            <person name="Niu S.C."/>
            <person name="Huang J."/>
            <person name="Wang M."/>
            <person name="Liu G.H."/>
            <person name="Yang H.J."/>
            <person name="Xiao X.J."/>
            <person name="Hsiao Y.Y."/>
            <person name="Wu W.L."/>
            <person name="Chen Y.Y."/>
            <person name="Mitsuda N."/>
            <person name="Ohme-Takagi M."/>
            <person name="Luo Y.B."/>
            <person name="Van de Peer Y."/>
            <person name="Liu Z.J."/>
        </authorList>
    </citation>
    <scope>NUCLEOTIDE SEQUENCE [LARGE SCALE GENOMIC DNA]</scope>
    <source>
        <tissue evidence="2">The whole plant</tissue>
    </source>
</reference>
<dbReference type="Pfam" id="PF13456">
    <property type="entry name" value="RVT_3"/>
    <property type="match status" value="1"/>
</dbReference>
<name>A0A2I0X4V5_9ASPA</name>
<accession>A0A2I0X4V5</accession>
<reference evidence="2 3" key="2">
    <citation type="journal article" date="2017" name="Nature">
        <title>The Apostasia genome and the evolution of orchids.</title>
        <authorList>
            <person name="Zhang G.Q."/>
            <person name="Liu K.W."/>
            <person name="Li Z."/>
            <person name="Lohaus R."/>
            <person name="Hsiao Y.Y."/>
            <person name="Niu S.C."/>
            <person name="Wang J.Y."/>
            <person name="Lin Y.C."/>
            <person name="Xu Q."/>
            <person name="Chen L.J."/>
            <person name="Yoshida K."/>
            <person name="Fujiwara S."/>
            <person name="Wang Z.W."/>
            <person name="Zhang Y.Q."/>
            <person name="Mitsuda N."/>
            <person name="Wang M."/>
            <person name="Liu G.H."/>
            <person name="Pecoraro L."/>
            <person name="Huang H.X."/>
            <person name="Xiao X.J."/>
            <person name="Lin M."/>
            <person name="Wu X.Y."/>
            <person name="Wu W.L."/>
            <person name="Chen Y.Y."/>
            <person name="Chang S.B."/>
            <person name="Sakamoto S."/>
            <person name="Ohme-Takagi M."/>
            <person name="Yagi M."/>
            <person name="Zeng S.J."/>
            <person name="Shen C.Y."/>
            <person name="Yeh C.M."/>
            <person name="Luo Y.B."/>
            <person name="Tsai W.C."/>
            <person name="Van de Peer Y."/>
            <person name="Liu Z.J."/>
        </authorList>
    </citation>
    <scope>NUCLEOTIDE SEQUENCE [LARGE SCALE GENOMIC DNA]</scope>
    <source>
        <tissue evidence="2">The whole plant</tissue>
    </source>
</reference>
<dbReference type="GO" id="GO:0004523">
    <property type="term" value="F:RNA-DNA hybrid ribonuclease activity"/>
    <property type="evidence" value="ECO:0007669"/>
    <property type="project" value="InterPro"/>
</dbReference>
<dbReference type="InterPro" id="IPR002156">
    <property type="entry name" value="RNaseH_domain"/>
</dbReference>
<dbReference type="STRING" id="906689.A0A2I0X4V5"/>
<evidence type="ECO:0000313" key="3">
    <source>
        <dbReference type="Proteomes" id="UP000233837"/>
    </source>
</evidence>
<keyword evidence="3" id="KW-1185">Reference proteome</keyword>
<gene>
    <name evidence="2" type="ORF">MA16_Dca025708</name>
</gene>
<sequence length="212" mass="23540">MKLLSRAKALCRSLSSRDLPISSPLPIQLSLSALSRTASPHQAARSDGCFSSRNPQALLTPDLLFLSDLTGDDSLSSFQLSEDDEHISECSFIFSEDHENDILKCSVILFENHDEDDEFLVRVFSKGVSVSENCDLGSKISGIGVVMQKPHGVPFLQVHKKLDFFVEELIAEHLALMDGLLEALRNGLKKLICYDGQNKNLYVIKKMQAVMK</sequence>
<dbReference type="Proteomes" id="UP000233837">
    <property type="component" value="Unassembled WGS sequence"/>
</dbReference>
<organism evidence="2 3">
    <name type="scientific">Dendrobium catenatum</name>
    <dbReference type="NCBI Taxonomy" id="906689"/>
    <lineage>
        <taxon>Eukaryota</taxon>
        <taxon>Viridiplantae</taxon>
        <taxon>Streptophyta</taxon>
        <taxon>Embryophyta</taxon>
        <taxon>Tracheophyta</taxon>
        <taxon>Spermatophyta</taxon>
        <taxon>Magnoliopsida</taxon>
        <taxon>Liliopsida</taxon>
        <taxon>Asparagales</taxon>
        <taxon>Orchidaceae</taxon>
        <taxon>Epidendroideae</taxon>
        <taxon>Malaxideae</taxon>
        <taxon>Dendrobiinae</taxon>
        <taxon>Dendrobium</taxon>
    </lineage>
</organism>
<proteinExistence type="predicted"/>
<dbReference type="EMBL" id="KZ502151">
    <property type="protein sequence ID" value="PKU82954.1"/>
    <property type="molecule type" value="Genomic_DNA"/>
</dbReference>